<dbReference type="EMBL" id="MU118193">
    <property type="protein sequence ID" value="KAF9643716.1"/>
    <property type="molecule type" value="Genomic_DNA"/>
</dbReference>
<gene>
    <name evidence="1" type="ORF">BDM02DRAFT_3220888</name>
</gene>
<sequence length="1716" mass="187333">MFSDVVFPYSILSGNRNVSSKGKLATAKGKATAPGPSRGDHDPAQTKDAHTNDEHEDANEGGLDSPDRHDHDDDEEEEEGVKDRNTTSHDSGLGHLDESTAMAIFGDYRQLSSYMLGLSGRLKSLLNNIKPSADPTTRLISLQELTELLSISTEDTLAGSFPVESYTRELVKILGGTGNADDDDDRDEEPRDHDPDLAAALALSGGSRYQGDENPEAQVLACRCLANLMEALPGVAHTVVYHGAIPVLCSKLIEISYIDLAEQTLSTLEKISEEFPSAIVREGGLNALLCYLDFFSIAVQRTAIQAASNCCRNISPDHFPMVQGVWPIIRNCLGYSDQRLVEFACLCVIRVIDSYYRASVKNLEALVDRELITAVNLLLLPSGGSPLIAPATFTSLLRSLAISARASSKITMTLLEADIVDTAFQILTGVLPSTHKEQGQGDSMSGQGLGGGLADMTVMQNLAHRPKDQVEETLSLICELMPPLPKDGVFDHKGYTEKALNKLIKAKAKADRAASRREPKDTPTTATPNTQPTSTNGSTDSTEVSATTEPTSETPPREEQSETLQTPAKDQVLDRNELLRSKPEVVGRFMRLMMPVLIDVYAASVITSVRLKTLTGILKAVGFLETEDLKQVFSFVPVASFSSSILSSKDHPTLVLGALQLVEILLSKAPTEYAPAFRREGVFHEVEGLASRTLVTKSKEDTKNDESTPEPTATPPPTAATFATSTPGYKKLASLALEPEDAITLRARVIRLRHLSNDEKAEHGLYNTLHQLVQRLSDKDGSEKSLSEALKELASLFSSPHSSLSSFELLQSGLVDSLLAFATDEDRSVSAQRRQDTFLEAFAQKAKPMDIQTPFSVFVKKLQESLTRMEPYEVITIAQGVDDSRRSSPSLLARQLRLRLIAAEDSDVPKALNNIVVSIHAIATFQALHDYLRPRISGLLNSSRIFAALTGSLSSASSSRAQPPAESSTKQSETNTSESGPARRRSLRLSAKKDAQNHAEAGKTSDDATTTAEPETPKVDALTETGASHDDTHIEADFTDDEVDADVFDEELDGDRSVIEKTVNLSVADDGSKVEAQTPDGTRVATPNPLKEGSAGTQSSSSQSKVSYAAALKNKASDWHLEFSMDDHVLPLDLTIYGAIHQHEARKNTGATAFSSAIWQGVYPVKFRKIMAPAPDTRSDGIEFGSRSRTPAPSSSSMNDAPHSKILRLLRVLHQINACQRDKSGEQRNALPESSFINNKLSAKLTRQLEEPMIVASSCLPDWSLDLPQHFPFLFPFSTRYNFLQSTSFGYARLILKWQSQQTRGQDTSRRDDGVGFLGRLQRQKVRISRKHIFESAVKVFELYGSSSSVLEVEYFEEVGTGLGPTLEFYSLVSKEFARRDLKLWRDGDQSLPGAHVHHPLGLFPAPMSTDDSGNDKGLKRTHIFRVIGQFMAKSMLDSRIIDLSFNKIFLKLVLGEQVALTLDNLKLVDPDLASSLEKLPGLSKKICGGKVCGFSAATRLASKVDLIETVSVEDLALDFTVPGYDIELKPGGRDLVVTSDNVDEYIASVIDAVIGKGVQAQVKALHEGFSKVFPIKDLATFTVDELVMLFGNSDEDWSEETLGEALKADHGFTADSKAIQNLIEIMAEYDSATRRSYLQFITGSPKLPIGGFRGLNPPLTVVRKPHESPLAADDYLPSVMTCVNYLKLPDYSCKEVMKQKLRIAMLEGTGSFHLS</sequence>
<dbReference type="Proteomes" id="UP000886501">
    <property type="component" value="Unassembled WGS sequence"/>
</dbReference>
<reference evidence="1" key="2">
    <citation type="journal article" date="2020" name="Nat. Commun.">
        <title>Large-scale genome sequencing of mycorrhizal fungi provides insights into the early evolution of symbiotic traits.</title>
        <authorList>
            <person name="Miyauchi S."/>
            <person name="Kiss E."/>
            <person name="Kuo A."/>
            <person name="Drula E."/>
            <person name="Kohler A."/>
            <person name="Sanchez-Garcia M."/>
            <person name="Morin E."/>
            <person name="Andreopoulos B."/>
            <person name="Barry K.W."/>
            <person name="Bonito G."/>
            <person name="Buee M."/>
            <person name="Carver A."/>
            <person name="Chen C."/>
            <person name="Cichocki N."/>
            <person name="Clum A."/>
            <person name="Culley D."/>
            <person name="Crous P.W."/>
            <person name="Fauchery L."/>
            <person name="Girlanda M."/>
            <person name="Hayes R.D."/>
            <person name="Keri Z."/>
            <person name="LaButti K."/>
            <person name="Lipzen A."/>
            <person name="Lombard V."/>
            <person name="Magnuson J."/>
            <person name="Maillard F."/>
            <person name="Murat C."/>
            <person name="Nolan M."/>
            <person name="Ohm R.A."/>
            <person name="Pangilinan J."/>
            <person name="Pereira M.F."/>
            <person name="Perotto S."/>
            <person name="Peter M."/>
            <person name="Pfister S."/>
            <person name="Riley R."/>
            <person name="Sitrit Y."/>
            <person name="Stielow J.B."/>
            <person name="Szollosi G."/>
            <person name="Zifcakova L."/>
            <person name="Stursova M."/>
            <person name="Spatafora J.W."/>
            <person name="Tedersoo L."/>
            <person name="Vaario L.M."/>
            <person name="Yamada A."/>
            <person name="Yan M."/>
            <person name="Wang P."/>
            <person name="Xu J."/>
            <person name="Bruns T."/>
            <person name="Baldrian P."/>
            <person name="Vilgalys R."/>
            <person name="Dunand C."/>
            <person name="Henrissat B."/>
            <person name="Grigoriev I.V."/>
            <person name="Hibbett D."/>
            <person name="Nagy L.G."/>
            <person name="Martin F.M."/>
        </authorList>
    </citation>
    <scope>NUCLEOTIDE SEQUENCE</scope>
    <source>
        <strain evidence="1">P2</strain>
    </source>
</reference>
<comment type="caution">
    <text evidence="1">The sequence shown here is derived from an EMBL/GenBank/DDBJ whole genome shotgun (WGS) entry which is preliminary data.</text>
</comment>
<name>A0ACB6Z227_THEGA</name>
<organism evidence="1 2">
    <name type="scientific">Thelephora ganbajun</name>
    <name type="common">Ganba fungus</name>
    <dbReference type="NCBI Taxonomy" id="370292"/>
    <lineage>
        <taxon>Eukaryota</taxon>
        <taxon>Fungi</taxon>
        <taxon>Dikarya</taxon>
        <taxon>Basidiomycota</taxon>
        <taxon>Agaricomycotina</taxon>
        <taxon>Agaricomycetes</taxon>
        <taxon>Thelephorales</taxon>
        <taxon>Thelephoraceae</taxon>
        <taxon>Thelephora</taxon>
    </lineage>
</organism>
<keyword evidence="2" id="KW-1185">Reference proteome</keyword>
<protein>
    <submittedName>
        <fullName evidence="1">Uncharacterized protein</fullName>
    </submittedName>
</protein>
<proteinExistence type="predicted"/>
<evidence type="ECO:0000313" key="2">
    <source>
        <dbReference type="Proteomes" id="UP000886501"/>
    </source>
</evidence>
<reference evidence="1" key="1">
    <citation type="submission" date="2019-10" db="EMBL/GenBank/DDBJ databases">
        <authorList>
            <consortium name="DOE Joint Genome Institute"/>
            <person name="Kuo A."/>
            <person name="Miyauchi S."/>
            <person name="Kiss E."/>
            <person name="Drula E."/>
            <person name="Kohler A."/>
            <person name="Sanchez-Garcia M."/>
            <person name="Andreopoulos B."/>
            <person name="Barry K.W."/>
            <person name="Bonito G."/>
            <person name="Buee M."/>
            <person name="Carver A."/>
            <person name="Chen C."/>
            <person name="Cichocki N."/>
            <person name="Clum A."/>
            <person name="Culley D."/>
            <person name="Crous P.W."/>
            <person name="Fauchery L."/>
            <person name="Girlanda M."/>
            <person name="Hayes R."/>
            <person name="Keri Z."/>
            <person name="Labutti K."/>
            <person name="Lipzen A."/>
            <person name="Lombard V."/>
            <person name="Magnuson J."/>
            <person name="Maillard F."/>
            <person name="Morin E."/>
            <person name="Murat C."/>
            <person name="Nolan M."/>
            <person name="Ohm R."/>
            <person name="Pangilinan J."/>
            <person name="Pereira M."/>
            <person name="Perotto S."/>
            <person name="Peter M."/>
            <person name="Riley R."/>
            <person name="Sitrit Y."/>
            <person name="Stielow B."/>
            <person name="Szollosi G."/>
            <person name="Zifcakova L."/>
            <person name="Stursova M."/>
            <person name="Spatafora J.W."/>
            <person name="Tedersoo L."/>
            <person name="Vaario L.-M."/>
            <person name="Yamada A."/>
            <person name="Yan M."/>
            <person name="Wang P."/>
            <person name="Xu J."/>
            <person name="Bruns T."/>
            <person name="Baldrian P."/>
            <person name="Vilgalys R."/>
            <person name="Henrissat B."/>
            <person name="Grigoriev I.V."/>
            <person name="Hibbett D."/>
            <person name="Nagy L.G."/>
            <person name="Martin F.M."/>
        </authorList>
    </citation>
    <scope>NUCLEOTIDE SEQUENCE</scope>
    <source>
        <strain evidence="1">P2</strain>
    </source>
</reference>
<evidence type="ECO:0000313" key="1">
    <source>
        <dbReference type="EMBL" id="KAF9643716.1"/>
    </source>
</evidence>
<accession>A0ACB6Z227</accession>